<evidence type="ECO:0000313" key="2">
    <source>
        <dbReference type="EMBL" id="KAF6084263.1"/>
    </source>
</evidence>
<evidence type="ECO:0000313" key="3">
    <source>
        <dbReference type="Proteomes" id="UP000664940"/>
    </source>
</evidence>
<dbReference type="Proteomes" id="UP000664940">
    <property type="component" value="Unassembled WGS sequence"/>
</dbReference>
<feature type="region of interest" description="Disordered" evidence="1">
    <location>
        <begin position="1"/>
        <end position="43"/>
    </location>
</feature>
<evidence type="ECO:0000256" key="1">
    <source>
        <dbReference type="SAM" id="MobiDB-lite"/>
    </source>
</evidence>
<comment type="caution">
    <text evidence="2">The sequence shown here is derived from an EMBL/GenBank/DDBJ whole genome shotgun (WGS) entry which is preliminary data.</text>
</comment>
<proteinExistence type="predicted"/>
<reference evidence="2 3" key="1">
    <citation type="journal article" date="2020" name="Nature">
        <title>Six reference-quality genomes reveal evolution of bat adaptations.</title>
        <authorList>
            <person name="Jebb D."/>
            <person name="Huang Z."/>
            <person name="Pippel M."/>
            <person name="Hughes G.M."/>
            <person name="Lavrichenko K."/>
            <person name="Devanna P."/>
            <person name="Winkler S."/>
            <person name="Jermiin L.S."/>
            <person name="Skirmuntt E.C."/>
            <person name="Katzourakis A."/>
            <person name="Burkitt-Gray L."/>
            <person name="Ray D.A."/>
            <person name="Sullivan K.A.M."/>
            <person name="Roscito J.G."/>
            <person name="Kirilenko B.M."/>
            <person name="Davalos L.M."/>
            <person name="Corthals A.P."/>
            <person name="Power M.L."/>
            <person name="Jones G."/>
            <person name="Ransome R.D."/>
            <person name="Dechmann D.K.N."/>
            <person name="Locatelli A.G."/>
            <person name="Puechmaille S.J."/>
            <person name="Fedrigo O."/>
            <person name="Jarvis E.D."/>
            <person name="Hiller M."/>
            <person name="Vernes S.C."/>
            <person name="Myers E.W."/>
            <person name="Teeling E.C."/>
        </authorList>
    </citation>
    <scope>NUCLEOTIDE SEQUENCE [LARGE SCALE GENOMIC DNA]</scope>
    <source>
        <strain evidence="2">Bat1K_MPI-CBG_1</strain>
    </source>
</reference>
<name>A0A833Z168_9CHIR</name>
<dbReference type="AlphaFoldDB" id="A0A833Z168"/>
<organism evidence="2 3">
    <name type="scientific">Phyllostomus discolor</name>
    <name type="common">pale spear-nosed bat</name>
    <dbReference type="NCBI Taxonomy" id="89673"/>
    <lineage>
        <taxon>Eukaryota</taxon>
        <taxon>Metazoa</taxon>
        <taxon>Chordata</taxon>
        <taxon>Craniata</taxon>
        <taxon>Vertebrata</taxon>
        <taxon>Euteleostomi</taxon>
        <taxon>Mammalia</taxon>
        <taxon>Eutheria</taxon>
        <taxon>Laurasiatheria</taxon>
        <taxon>Chiroptera</taxon>
        <taxon>Yangochiroptera</taxon>
        <taxon>Phyllostomidae</taxon>
        <taxon>Phyllostominae</taxon>
        <taxon>Phyllostomus</taxon>
    </lineage>
</organism>
<sequence length="133" mass="14324">MLGHNCRRTTEGWQSPTRRAARGLRDSTPTRSLRQGLGHGRASVSACRGVRAAAPGLLVLQKHPGRPLTQNSSGAALGPGGGPEPGPGPRFFHGLSGTSGVGWWQEHVVWNPIRMNPRSHFSHVRGRDTRKVT</sequence>
<dbReference type="EMBL" id="JABVXQ010000012">
    <property type="protein sequence ID" value="KAF6084263.1"/>
    <property type="molecule type" value="Genomic_DNA"/>
</dbReference>
<gene>
    <name evidence="2" type="ORF">HJG60_008542</name>
</gene>
<protein>
    <submittedName>
        <fullName evidence="2">Uncharacterized protein</fullName>
    </submittedName>
</protein>
<feature type="region of interest" description="Disordered" evidence="1">
    <location>
        <begin position="63"/>
        <end position="94"/>
    </location>
</feature>
<accession>A0A833Z168</accession>